<feature type="non-terminal residue" evidence="1">
    <location>
        <position position="1"/>
    </location>
</feature>
<dbReference type="AlphaFoldDB" id="A0AAD7ZUX9"/>
<feature type="non-terminal residue" evidence="1">
    <location>
        <position position="55"/>
    </location>
</feature>
<dbReference type="Proteomes" id="UP001233999">
    <property type="component" value="Unassembled WGS sequence"/>
</dbReference>
<evidence type="ECO:0000313" key="2">
    <source>
        <dbReference type="Proteomes" id="UP001233999"/>
    </source>
</evidence>
<comment type="caution">
    <text evidence="1">The sequence shown here is derived from an EMBL/GenBank/DDBJ whole genome shotgun (WGS) entry which is preliminary data.</text>
</comment>
<proteinExistence type="predicted"/>
<accession>A0AAD7ZUX9</accession>
<reference evidence="1" key="1">
    <citation type="journal article" date="2023" name="IScience">
        <title>Live-bearing cockroach genome reveals convergent evolutionary mechanisms linked to viviparity in insects and beyond.</title>
        <authorList>
            <person name="Fouks B."/>
            <person name="Harrison M.C."/>
            <person name="Mikhailova A.A."/>
            <person name="Marchal E."/>
            <person name="English S."/>
            <person name="Carruthers M."/>
            <person name="Jennings E.C."/>
            <person name="Chiamaka E.L."/>
            <person name="Frigard R.A."/>
            <person name="Pippel M."/>
            <person name="Attardo G.M."/>
            <person name="Benoit J.B."/>
            <person name="Bornberg-Bauer E."/>
            <person name="Tobe S.S."/>
        </authorList>
    </citation>
    <scope>NUCLEOTIDE SEQUENCE</scope>
    <source>
        <strain evidence="1">Stay&amp;Tobe</strain>
    </source>
</reference>
<sequence>NLISSERLNNRLKVVEEDLNAEGLVTAEKWRDPQKMNHNIAAQIKFRFFYYQTYP</sequence>
<name>A0AAD7ZUX9_DIPPU</name>
<gene>
    <name evidence="1" type="ORF">L9F63_019300</name>
</gene>
<organism evidence="1 2">
    <name type="scientific">Diploptera punctata</name>
    <name type="common">Pacific beetle cockroach</name>
    <dbReference type="NCBI Taxonomy" id="6984"/>
    <lineage>
        <taxon>Eukaryota</taxon>
        <taxon>Metazoa</taxon>
        <taxon>Ecdysozoa</taxon>
        <taxon>Arthropoda</taxon>
        <taxon>Hexapoda</taxon>
        <taxon>Insecta</taxon>
        <taxon>Pterygota</taxon>
        <taxon>Neoptera</taxon>
        <taxon>Polyneoptera</taxon>
        <taxon>Dictyoptera</taxon>
        <taxon>Blattodea</taxon>
        <taxon>Blaberoidea</taxon>
        <taxon>Blaberidae</taxon>
        <taxon>Diplopterinae</taxon>
        <taxon>Diploptera</taxon>
    </lineage>
</organism>
<evidence type="ECO:0000313" key="1">
    <source>
        <dbReference type="EMBL" id="KAJ9587181.1"/>
    </source>
</evidence>
<protein>
    <submittedName>
        <fullName evidence="1">Uncharacterized protein</fullName>
    </submittedName>
</protein>
<keyword evidence="2" id="KW-1185">Reference proteome</keyword>
<dbReference type="EMBL" id="JASPKZ010006471">
    <property type="protein sequence ID" value="KAJ9587181.1"/>
    <property type="molecule type" value="Genomic_DNA"/>
</dbReference>
<reference evidence="1" key="2">
    <citation type="submission" date="2023-05" db="EMBL/GenBank/DDBJ databases">
        <authorList>
            <person name="Fouks B."/>
        </authorList>
    </citation>
    <scope>NUCLEOTIDE SEQUENCE</scope>
    <source>
        <strain evidence="1">Stay&amp;Tobe</strain>
        <tissue evidence="1">Testes</tissue>
    </source>
</reference>